<accession>A0ABY9JZH5</accession>
<keyword evidence="2" id="KW-1185">Reference proteome</keyword>
<reference evidence="1 2" key="1">
    <citation type="submission" date="2023-08" db="EMBL/GenBank/DDBJ databases">
        <title>Pathogen: clinical or host-associated sample.</title>
        <authorList>
            <person name="Hergert J."/>
            <person name="Casey R."/>
            <person name="Wagner J."/>
            <person name="Young E.L."/>
            <person name="Oakeson K.F."/>
        </authorList>
    </citation>
    <scope>NUCLEOTIDE SEQUENCE [LARGE SCALE GENOMIC DNA]</scope>
    <source>
        <strain evidence="1 2">UPHL-collab-2</strain>
    </source>
</reference>
<dbReference type="Proteomes" id="UP001225788">
    <property type="component" value="Chromosome"/>
</dbReference>
<protein>
    <submittedName>
        <fullName evidence="1">Uncharacterized protein</fullName>
    </submittedName>
</protein>
<evidence type="ECO:0000313" key="1">
    <source>
        <dbReference type="EMBL" id="WLS01717.1"/>
    </source>
</evidence>
<organism evidence="1 2">
    <name type="scientific">Shinella oryzae</name>
    <dbReference type="NCBI Taxonomy" id="2871820"/>
    <lineage>
        <taxon>Bacteria</taxon>
        <taxon>Pseudomonadati</taxon>
        <taxon>Pseudomonadota</taxon>
        <taxon>Alphaproteobacteria</taxon>
        <taxon>Hyphomicrobiales</taxon>
        <taxon>Rhizobiaceae</taxon>
        <taxon>Shinella</taxon>
    </lineage>
</organism>
<dbReference type="EMBL" id="CP132314">
    <property type="protein sequence ID" value="WLS01717.1"/>
    <property type="molecule type" value="Genomic_DNA"/>
</dbReference>
<gene>
    <name evidence="1" type="ORF">Q9315_09680</name>
</gene>
<proteinExistence type="predicted"/>
<dbReference type="RefSeq" id="WP_306156798.1">
    <property type="nucleotide sequence ID" value="NZ_CP132314.1"/>
</dbReference>
<evidence type="ECO:0000313" key="2">
    <source>
        <dbReference type="Proteomes" id="UP001225788"/>
    </source>
</evidence>
<name>A0ABY9JZH5_9HYPH</name>
<sequence>MSTVEFCQIALRKHIAPRSIGSVKERITYAARQLGWSATRTKDVWYADPRISINGDELHEIEQEAGVYYGREEARELDREIENATALLVAMQAGSPRTLAHALIQAARILAGAGA</sequence>